<accession>A0A8S0QG42</accession>
<name>A0A8S0QG42_OLEEU</name>
<organism evidence="1 2">
    <name type="scientific">Olea europaea subsp. europaea</name>
    <dbReference type="NCBI Taxonomy" id="158383"/>
    <lineage>
        <taxon>Eukaryota</taxon>
        <taxon>Viridiplantae</taxon>
        <taxon>Streptophyta</taxon>
        <taxon>Embryophyta</taxon>
        <taxon>Tracheophyta</taxon>
        <taxon>Spermatophyta</taxon>
        <taxon>Magnoliopsida</taxon>
        <taxon>eudicotyledons</taxon>
        <taxon>Gunneridae</taxon>
        <taxon>Pentapetalae</taxon>
        <taxon>asterids</taxon>
        <taxon>lamiids</taxon>
        <taxon>Lamiales</taxon>
        <taxon>Oleaceae</taxon>
        <taxon>Oleeae</taxon>
        <taxon>Olea</taxon>
    </lineage>
</organism>
<dbReference type="EMBL" id="CACTIH010001864">
    <property type="protein sequence ID" value="CAA2966643.1"/>
    <property type="molecule type" value="Genomic_DNA"/>
</dbReference>
<reference evidence="1 2" key="1">
    <citation type="submission" date="2019-12" db="EMBL/GenBank/DDBJ databases">
        <authorList>
            <person name="Alioto T."/>
            <person name="Alioto T."/>
            <person name="Gomez Garrido J."/>
        </authorList>
    </citation>
    <scope>NUCLEOTIDE SEQUENCE [LARGE SCALE GENOMIC DNA]</scope>
</reference>
<dbReference type="AlphaFoldDB" id="A0A8S0QG42"/>
<evidence type="ECO:0000313" key="1">
    <source>
        <dbReference type="EMBL" id="CAA2966643.1"/>
    </source>
</evidence>
<comment type="caution">
    <text evidence="1">The sequence shown here is derived from an EMBL/GenBank/DDBJ whole genome shotgun (WGS) entry which is preliminary data.</text>
</comment>
<keyword evidence="2" id="KW-1185">Reference proteome</keyword>
<dbReference type="Proteomes" id="UP000594638">
    <property type="component" value="Unassembled WGS sequence"/>
</dbReference>
<sequence>MDNKNQRTEKFGLQVPLDEVEGLVEVVVEGSMEVEERKEVLVLKEDWVVVVKDPRVVLEKDWVVGLEVVLKEVVEDLEEVEEQGAVLIPEEDLVVGLEMVYKEEEEVLVAEAGWMKDLVVDLIEELVVE</sequence>
<protein>
    <submittedName>
        <fullName evidence="1">Uncharacterized protein</fullName>
    </submittedName>
</protein>
<evidence type="ECO:0000313" key="2">
    <source>
        <dbReference type="Proteomes" id="UP000594638"/>
    </source>
</evidence>
<proteinExistence type="predicted"/>
<gene>
    <name evidence="1" type="ORF">OLEA9_A121976</name>
</gene>
<dbReference type="Gramene" id="OE9A121976T1">
    <property type="protein sequence ID" value="OE9A121976C1"/>
    <property type="gene ID" value="OE9A121976"/>
</dbReference>